<dbReference type="STRING" id="80966.ENSAPOP00000008567"/>
<reference evidence="2" key="2">
    <citation type="submission" date="2025-09" db="UniProtKB">
        <authorList>
            <consortium name="Ensembl"/>
        </authorList>
    </citation>
    <scope>IDENTIFICATION</scope>
</reference>
<dbReference type="InterPro" id="IPR011992">
    <property type="entry name" value="EF-hand-dom_pair"/>
</dbReference>
<keyword evidence="3" id="KW-1185">Reference proteome</keyword>
<dbReference type="SUPFAM" id="SSF47473">
    <property type="entry name" value="EF-hand"/>
    <property type="match status" value="1"/>
</dbReference>
<feature type="domain" description="EF-hand" evidence="1">
    <location>
        <begin position="14"/>
        <end position="124"/>
    </location>
</feature>
<dbReference type="Proteomes" id="UP000257200">
    <property type="component" value="Unplaced"/>
</dbReference>
<organism evidence="2 3">
    <name type="scientific">Acanthochromis polyacanthus</name>
    <name type="common">spiny chromis</name>
    <dbReference type="NCBI Taxonomy" id="80966"/>
    <lineage>
        <taxon>Eukaryota</taxon>
        <taxon>Metazoa</taxon>
        <taxon>Chordata</taxon>
        <taxon>Craniata</taxon>
        <taxon>Vertebrata</taxon>
        <taxon>Euteleostomi</taxon>
        <taxon>Actinopterygii</taxon>
        <taxon>Neopterygii</taxon>
        <taxon>Teleostei</taxon>
        <taxon>Neoteleostei</taxon>
        <taxon>Acanthomorphata</taxon>
        <taxon>Ovalentaria</taxon>
        <taxon>Pomacentridae</taxon>
        <taxon>Acanthochromis</taxon>
    </lineage>
</organism>
<dbReference type="PANTHER" id="PTHR12268">
    <property type="entry name" value="E3 UBIQUITIN-PROTEIN LIGASE KCMF1"/>
    <property type="match status" value="1"/>
</dbReference>
<protein>
    <recommendedName>
        <fullName evidence="1">EF-hand domain-containing protein</fullName>
    </recommendedName>
</protein>
<dbReference type="InterPro" id="IPR050774">
    <property type="entry name" value="KCMF1/Dystrophin"/>
</dbReference>
<dbReference type="AlphaFoldDB" id="A0A3Q1EXK1"/>
<dbReference type="InterPro" id="IPR015153">
    <property type="entry name" value="EF-hand_dom_typ1"/>
</dbReference>
<dbReference type="InParanoid" id="A0A3Q1EXK1"/>
<dbReference type="Pfam" id="PF09068">
    <property type="entry name" value="EF-hand_2"/>
    <property type="match status" value="1"/>
</dbReference>
<evidence type="ECO:0000313" key="3">
    <source>
        <dbReference type="Proteomes" id="UP000257200"/>
    </source>
</evidence>
<proteinExistence type="predicted"/>
<dbReference type="GeneTree" id="ENSGT00940000178777"/>
<dbReference type="GO" id="GO:0099536">
    <property type="term" value="P:synaptic signaling"/>
    <property type="evidence" value="ECO:0007669"/>
    <property type="project" value="TreeGrafter"/>
</dbReference>
<dbReference type="Gene3D" id="1.10.238.10">
    <property type="entry name" value="EF-hand"/>
    <property type="match status" value="1"/>
</dbReference>
<evidence type="ECO:0000259" key="1">
    <source>
        <dbReference type="Pfam" id="PF09068"/>
    </source>
</evidence>
<accession>A0A3Q1EXK1</accession>
<evidence type="ECO:0000313" key="2">
    <source>
        <dbReference type="Ensembl" id="ENSAPOP00000008567.1"/>
    </source>
</evidence>
<dbReference type="PANTHER" id="PTHR12268:SF18">
    <property type="entry name" value="DYSTROTELIN"/>
    <property type="match status" value="1"/>
</dbReference>
<dbReference type="GO" id="GO:0005886">
    <property type="term" value="C:plasma membrane"/>
    <property type="evidence" value="ECO:0007669"/>
    <property type="project" value="TreeGrafter"/>
</dbReference>
<name>A0A3Q1EXK1_9TELE</name>
<dbReference type="GO" id="GO:0045202">
    <property type="term" value="C:synapse"/>
    <property type="evidence" value="ECO:0007669"/>
    <property type="project" value="GOC"/>
</dbReference>
<reference evidence="2" key="1">
    <citation type="submission" date="2025-08" db="UniProtKB">
        <authorList>
            <consortium name="Ensembl"/>
        </authorList>
    </citation>
    <scope>IDENTIFICATION</scope>
</reference>
<dbReference type="Ensembl" id="ENSAPOT00000003035.1">
    <property type="protein sequence ID" value="ENSAPOP00000008567.1"/>
    <property type="gene ID" value="ENSAPOG00000010721.1"/>
</dbReference>
<sequence>HGMQNIGNTTFTWMNEIRPSVYRAAMKLLSLQKLCHMDVVFVRHITAALHSVGGAKQQQDVMMNKEEVTQTLNRMFHSVSQDVPGHVTMAAPEETCSLMLRLFDRSHSGCVSARSLQTALIALSADNLLLKFRGGWRSAGLLQNTRNISYICFTDA</sequence>